<proteinExistence type="inferred from homology"/>
<dbReference type="InterPro" id="IPR044996">
    <property type="entry name" value="COQ10-like"/>
</dbReference>
<dbReference type="Proteomes" id="UP000255108">
    <property type="component" value="Unassembled WGS sequence"/>
</dbReference>
<dbReference type="Proteomes" id="UP000295794">
    <property type="component" value="Unassembled WGS sequence"/>
</dbReference>
<dbReference type="GO" id="GO:0045333">
    <property type="term" value="P:cellular respiration"/>
    <property type="evidence" value="ECO:0007669"/>
    <property type="project" value="InterPro"/>
</dbReference>
<reference evidence="4 6" key="2">
    <citation type="submission" date="2019-03" db="EMBL/GenBank/DDBJ databases">
        <title>Genomic Encyclopedia of Type Strains, Phase IV (KMG-IV): sequencing the most valuable type-strain genomes for metagenomic binning, comparative biology and taxonomic classification.</title>
        <authorList>
            <person name="Goeker M."/>
        </authorList>
    </citation>
    <scope>NUCLEOTIDE SEQUENCE [LARGE SCALE GENOMIC DNA]</scope>
    <source>
        <strain evidence="4 6">DSM 3764</strain>
    </source>
</reference>
<dbReference type="GO" id="GO:0048039">
    <property type="term" value="F:ubiquinone binding"/>
    <property type="evidence" value="ECO:0007669"/>
    <property type="project" value="InterPro"/>
</dbReference>
<dbReference type="Gene3D" id="3.30.530.20">
    <property type="match status" value="1"/>
</dbReference>
<dbReference type="SUPFAM" id="SSF55961">
    <property type="entry name" value="Bet v1-like"/>
    <property type="match status" value="1"/>
</dbReference>
<organism evidence="3 5">
    <name type="scientific">Iodobacter fluviatilis</name>
    <dbReference type="NCBI Taxonomy" id="537"/>
    <lineage>
        <taxon>Bacteria</taxon>
        <taxon>Pseudomonadati</taxon>
        <taxon>Pseudomonadota</taxon>
        <taxon>Betaproteobacteria</taxon>
        <taxon>Neisseriales</taxon>
        <taxon>Chitinibacteraceae</taxon>
        <taxon>Iodobacter</taxon>
    </lineage>
</organism>
<evidence type="ECO:0000313" key="6">
    <source>
        <dbReference type="Proteomes" id="UP000295794"/>
    </source>
</evidence>
<dbReference type="CDD" id="cd07813">
    <property type="entry name" value="COQ10p_like"/>
    <property type="match status" value="1"/>
</dbReference>
<evidence type="ECO:0000256" key="1">
    <source>
        <dbReference type="ARBA" id="ARBA00008918"/>
    </source>
</evidence>
<dbReference type="OrthoDB" id="9804759at2"/>
<dbReference type="InterPro" id="IPR005031">
    <property type="entry name" value="COQ10_START"/>
</dbReference>
<sequence length="142" mass="16688">MQSIRKTVLVTHCADRMFDLVDRVENYPQFLPWCGGVEVHERSETILDVTVKIEFLKVKTFFRTRDIKSKHMIDMQFVDGPFKALHGVWRFIPLMEDACKVEFELDYEFSSRSLEMIIGPVFNKITSTFVDAFIKQADKIYP</sequence>
<gene>
    <name evidence="3" type="primary">ratA</name>
    <name evidence="4" type="ORF">EV682_11865</name>
    <name evidence="3" type="ORF">NCTC11159_02597</name>
</gene>
<dbReference type="InterPro" id="IPR023393">
    <property type="entry name" value="START-like_dom_sf"/>
</dbReference>
<dbReference type="EMBL" id="UGHR01000001">
    <property type="protein sequence ID" value="STQ91523.1"/>
    <property type="molecule type" value="Genomic_DNA"/>
</dbReference>
<dbReference type="PANTHER" id="PTHR12901:SF10">
    <property type="entry name" value="COENZYME Q-BINDING PROTEIN COQ10, MITOCHONDRIAL"/>
    <property type="match status" value="1"/>
</dbReference>
<keyword evidence="6" id="KW-1185">Reference proteome</keyword>
<evidence type="ECO:0000313" key="5">
    <source>
        <dbReference type="Proteomes" id="UP000255108"/>
    </source>
</evidence>
<evidence type="ECO:0000259" key="2">
    <source>
        <dbReference type="Pfam" id="PF03364"/>
    </source>
</evidence>
<reference evidence="3 5" key="1">
    <citation type="submission" date="2018-06" db="EMBL/GenBank/DDBJ databases">
        <authorList>
            <consortium name="Pathogen Informatics"/>
            <person name="Doyle S."/>
        </authorList>
    </citation>
    <scope>NUCLEOTIDE SEQUENCE [LARGE SCALE GENOMIC DNA]</scope>
    <source>
        <strain evidence="3 5">NCTC11159</strain>
    </source>
</reference>
<dbReference type="Pfam" id="PF03364">
    <property type="entry name" value="Polyketide_cyc"/>
    <property type="match status" value="1"/>
</dbReference>
<dbReference type="PANTHER" id="PTHR12901">
    <property type="entry name" value="SPERM PROTEIN HOMOLOG"/>
    <property type="match status" value="1"/>
</dbReference>
<feature type="domain" description="Coenzyme Q-binding protein COQ10 START" evidence="2">
    <location>
        <begin position="12"/>
        <end position="133"/>
    </location>
</feature>
<evidence type="ECO:0000313" key="4">
    <source>
        <dbReference type="EMBL" id="TCU81944.1"/>
    </source>
</evidence>
<name>A0A377Q9C3_9NEIS</name>
<comment type="similarity">
    <text evidence="1">Belongs to the ribosome association toxin RatA family.</text>
</comment>
<dbReference type="RefSeq" id="WP_115227717.1">
    <property type="nucleotide sequence ID" value="NZ_CAWOLO010000018.1"/>
</dbReference>
<evidence type="ECO:0000313" key="3">
    <source>
        <dbReference type="EMBL" id="STQ91523.1"/>
    </source>
</evidence>
<dbReference type="AlphaFoldDB" id="A0A377Q9C3"/>
<protein>
    <submittedName>
        <fullName evidence="3">Ribosome association toxin RatA</fullName>
    </submittedName>
    <submittedName>
        <fullName evidence="4">Ribosome-associated toxin RatA of RatAB toxin-antitoxin module</fullName>
    </submittedName>
</protein>
<dbReference type="EMBL" id="SMBT01000018">
    <property type="protein sequence ID" value="TCU81944.1"/>
    <property type="molecule type" value="Genomic_DNA"/>
</dbReference>
<accession>A0A377Q9C3</accession>